<sequence>MHGYCYNDKRSPPQRGYGYLFTYVRYWDMQQRGGHGLCGGFILKKKPSDGGGTSKKINRWGNCEGEPLRIARFTYNQQNYFDLYAFFDDRPAPVLGFWRKQPGKGAELVAGVDQDGVRHAWGTHINAWARPGHDWTLLGANYVSFSLEVCLAQSTCEEVLAINVEKQENDQGLVDEITVSTHEVNNQSDDPLQRTVSEAVSLRNTATIKWEGGVKIGGEATIKAKVPFFVDGHIKSTLKLHASHSREYTNETIRTLTLVDATTVKPWRAKRCDHTIVGTLTTRDVFGAYAHFCSAHHFESSFGKFLKKYNAYGDPEALAQVVLSGVDVVLVPLDATGRLIITQDYLNRIEANLRTPEACWVNALLLVLQQQMGPPLGPHAAAMLVDQDHYIADIATVPITIVTQAINASEAGRTMPNLQGTLLQVVLSANDVIFDDLFAYYNAQMGRSRCHICH</sequence>
<evidence type="ECO:0000313" key="2">
    <source>
        <dbReference type="Proteomes" id="UP000011083"/>
    </source>
</evidence>
<dbReference type="KEGG" id="acan:ACA1_247710"/>
<dbReference type="Gene3D" id="3.90.245.10">
    <property type="entry name" value="Ribonucleoside hydrolase-like"/>
    <property type="match status" value="1"/>
</dbReference>
<dbReference type="Proteomes" id="UP000011083">
    <property type="component" value="Unassembled WGS sequence"/>
</dbReference>
<reference evidence="1 2" key="1">
    <citation type="journal article" date="2013" name="Genome Biol.">
        <title>Genome of Acanthamoeba castellanii highlights extensive lateral gene transfer and early evolution of tyrosine kinase signaling.</title>
        <authorList>
            <person name="Clarke M."/>
            <person name="Lohan A.J."/>
            <person name="Liu B."/>
            <person name="Lagkouvardos I."/>
            <person name="Roy S."/>
            <person name="Zafar N."/>
            <person name="Bertelli C."/>
            <person name="Schilde C."/>
            <person name="Kianianmomeni A."/>
            <person name="Burglin T.R."/>
            <person name="Frech C."/>
            <person name="Turcotte B."/>
            <person name="Kopec K.O."/>
            <person name="Synnott J.M."/>
            <person name="Choo C."/>
            <person name="Paponov I."/>
            <person name="Finkler A."/>
            <person name="Soon Heng Tan C."/>
            <person name="Hutchins A.P."/>
            <person name="Weinmeier T."/>
            <person name="Rattei T."/>
            <person name="Chu J.S."/>
            <person name="Gimenez G."/>
            <person name="Irimia M."/>
            <person name="Rigden D.J."/>
            <person name="Fitzpatrick D.A."/>
            <person name="Lorenzo-Morales J."/>
            <person name="Bateman A."/>
            <person name="Chiu C.H."/>
            <person name="Tang P."/>
            <person name="Hegemann P."/>
            <person name="Fromm H."/>
            <person name="Raoult D."/>
            <person name="Greub G."/>
            <person name="Miranda-Saavedra D."/>
            <person name="Chen N."/>
            <person name="Nash P."/>
            <person name="Ginger M.L."/>
            <person name="Horn M."/>
            <person name="Schaap P."/>
            <person name="Caler L."/>
            <person name="Loftus B."/>
        </authorList>
    </citation>
    <scope>NUCLEOTIDE SEQUENCE [LARGE SCALE GENOMIC DNA]</scope>
    <source>
        <strain evidence="1 2">Neff</strain>
    </source>
</reference>
<protein>
    <submittedName>
        <fullName evidence="1">Uncharacterized protein</fullName>
    </submittedName>
</protein>
<dbReference type="AlphaFoldDB" id="L8GLG1"/>
<dbReference type="EMBL" id="KB008093">
    <property type="protein sequence ID" value="ELR13543.1"/>
    <property type="molecule type" value="Genomic_DNA"/>
</dbReference>
<evidence type="ECO:0000313" key="1">
    <source>
        <dbReference type="EMBL" id="ELR13543.1"/>
    </source>
</evidence>
<gene>
    <name evidence="1" type="ORF">ACA1_247710</name>
</gene>
<dbReference type="GeneID" id="14913957"/>
<dbReference type="SUPFAM" id="SSF56973">
    <property type="entry name" value="Aerolisin/ETX pore-forming domain"/>
    <property type="match status" value="1"/>
</dbReference>
<accession>L8GLG1</accession>
<dbReference type="VEuPathDB" id="AmoebaDB:ACA1_247710"/>
<dbReference type="InterPro" id="IPR036452">
    <property type="entry name" value="Ribo_hydro-like"/>
</dbReference>
<organism evidence="1 2">
    <name type="scientific">Acanthamoeba castellanii (strain ATCC 30010 / Neff)</name>
    <dbReference type="NCBI Taxonomy" id="1257118"/>
    <lineage>
        <taxon>Eukaryota</taxon>
        <taxon>Amoebozoa</taxon>
        <taxon>Discosea</taxon>
        <taxon>Longamoebia</taxon>
        <taxon>Centramoebida</taxon>
        <taxon>Acanthamoebidae</taxon>
        <taxon>Acanthamoeba</taxon>
    </lineage>
</organism>
<dbReference type="SUPFAM" id="SSF53590">
    <property type="entry name" value="Nucleoside hydrolase"/>
    <property type="match status" value="1"/>
</dbReference>
<dbReference type="Gene3D" id="2.170.15.10">
    <property type="entry name" value="Proaerolysin, chain A, domain 3"/>
    <property type="match status" value="1"/>
</dbReference>
<proteinExistence type="predicted"/>
<keyword evidence="2" id="KW-1185">Reference proteome</keyword>
<dbReference type="RefSeq" id="XP_004335556.1">
    <property type="nucleotide sequence ID" value="XM_004335508.1"/>
</dbReference>
<name>L8GLG1_ACACF</name>
<dbReference type="GO" id="GO:0016799">
    <property type="term" value="F:hydrolase activity, hydrolyzing N-glycosyl compounds"/>
    <property type="evidence" value="ECO:0007669"/>
    <property type="project" value="InterPro"/>
</dbReference>